<organism evidence="11 12">
    <name type="scientific">Vibrio chanodichtyis</name>
    <dbReference type="NCBI Taxonomy" id="3027932"/>
    <lineage>
        <taxon>Bacteria</taxon>
        <taxon>Pseudomonadati</taxon>
        <taxon>Pseudomonadota</taxon>
        <taxon>Gammaproteobacteria</taxon>
        <taxon>Vibrionales</taxon>
        <taxon>Vibrionaceae</taxon>
        <taxon>Vibrio</taxon>
    </lineage>
</organism>
<gene>
    <name evidence="11" type="ORF">PUN32_04430</name>
</gene>
<feature type="transmembrane region" description="Helical" evidence="9">
    <location>
        <begin position="7"/>
        <end position="25"/>
    </location>
</feature>
<feature type="transmembrane region" description="Helical" evidence="9">
    <location>
        <begin position="338"/>
        <end position="359"/>
    </location>
</feature>
<feature type="transmembrane region" description="Helical" evidence="9">
    <location>
        <begin position="98"/>
        <end position="120"/>
    </location>
</feature>
<evidence type="ECO:0000256" key="7">
    <source>
        <dbReference type="ARBA" id="ARBA00022989"/>
    </source>
</evidence>
<feature type="transmembrane region" description="Helical" evidence="9">
    <location>
        <begin position="280"/>
        <end position="303"/>
    </location>
</feature>
<feature type="transmembrane region" description="Helical" evidence="9">
    <location>
        <begin position="309"/>
        <end position="326"/>
    </location>
</feature>
<dbReference type="SUPFAM" id="SSF103473">
    <property type="entry name" value="MFS general substrate transporter"/>
    <property type="match status" value="1"/>
</dbReference>
<evidence type="ECO:0000256" key="4">
    <source>
        <dbReference type="ARBA" id="ARBA00022475"/>
    </source>
</evidence>
<dbReference type="Pfam" id="PF07690">
    <property type="entry name" value="MFS_1"/>
    <property type="match status" value="1"/>
</dbReference>
<keyword evidence="12" id="KW-1185">Reference proteome</keyword>
<evidence type="ECO:0000313" key="11">
    <source>
        <dbReference type="EMBL" id="MDE1514263.1"/>
    </source>
</evidence>
<evidence type="ECO:0000256" key="6">
    <source>
        <dbReference type="ARBA" id="ARBA00022692"/>
    </source>
</evidence>
<feature type="transmembrane region" description="Helical" evidence="9">
    <location>
        <begin position="248"/>
        <end position="268"/>
    </location>
</feature>
<evidence type="ECO:0000313" key="12">
    <source>
        <dbReference type="Proteomes" id="UP001216189"/>
    </source>
</evidence>
<sequence length="406" mass="44306">MHRDKTALLFIMSTLVTGLCGAFFYPLSSLFIVEALDASPLQLSLYMVVAVVSSVLVSQWLARQSDRDWQRKTILLVALSCYFITVVSFIFIRSYSLAIVIVVLFASVSGASFGQLFALGREYADRHLDDKTTFLGAMRAGIAIAWVFGPPAAFMLKASFGFSAAFAVSALIVALGIVLIARYLPAGEKTSQPASGQEPRVKLVQYSLHKRALITLYCVTLVFTFAANNLYITSMPLYLSRELMVPEHWLGLLFGVAALCEIPVMLMAGKLTERWGTSKLLMLGISSGIVFYALMLTHTGFIAMMGAQVLNGFFIGVCATLGMVILQDMMQDRLGTASTLFSSLLSVSSLVASLSVGVVGEYFNYFSTLYVSFFGVVIALFLLVLFSQLQHKVSLSLAMQSKVSVR</sequence>
<evidence type="ECO:0000256" key="9">
    <source>
        <dbReference type="SAM" id="Phobius"/>
    </source>
</evidence>
<feature type="domain" description="Major facilitator superfamily (MFS) profile" evidence="10">
    <location>
        <begin position="6"/>
        <end position="390"/>
    </location>
</feature>
<dbReference type="InterPro" id="IPR036259">
    <property type="entry name" value="MFS_trans_sf"/>
</dbReference>
<keyword evidence="6 9" id="KW-0812">Transmembrane</keyword>
<feature type="transmembrane region" description="Helical" evidence="9">
    <location>
        <begin position="160"/>
        <end position="181"/>
    </location>
</feature>
<reference evidence="11 12" key="1">
    <citation type="submission" date="2023-02" db="EMBL/GenBank/DDBJ databases">
        <title>Vibrio intestini sp. nov., a close relative of Vibrio cholerae isolated from the intestine of Healthy Culter dabryi.</title>
        <authorList>
            <person name="Wu N."/>
        </authorList>
    </citation>
    <scope>NUCLEOTIDE SEQUENCE [LARGE SCALE GENOMIC DNA]</scope>
    <source>
        <strain evidence="11 12">DSL-7</strain>
    </source>
</reference>
<dbReference type="Gene3D" id="1.20.1250.20">
    <property type="entry name" value="MFS general substrate transporter like domains"/>
    <property type="match status" value="2"/>
</dbReference>
<evidence type="ECO:0000256" key="8">
    <source>
        <dbReference type="ARBA" id="ARBA00023136"/>
    </source>
</evidence>
<proteinExistence type="inferred from homology"/>
<name>A0ABT5UYH4_9VIBR</name>
<feature type="transmembrane region" description="Helical" evidence="9">
    <location>
        <begin position="74"/>
        <end position="92"/>
    </location>
</feature>
<dbReference type="CDD" id="cd17471">
    <property type="entry name" value="MFS_Set"/>
    <property type="match status" value="1"/>
</dbReference>
<evidence type="ECO:0000259" key="10">
    <source>
        <dbReference type="PROSITE" id="PS50850"/>
    </source>
</evidence>
<evidence type="ECO:0000256" key="3">
    <source>
        <dbReference type="ARBA" id="ARBA00022448"/>
    </source>
</evidence>
<protein>
    <submittedName>
        <fullName evidence="11">Sugar efflux transporter</fullName>
    </submittedName>
</protein>
<dbReference type="PANTHER" id="PTHR23535:SF2">
    <property type="entry name" value="SUGAR EFFLUX TRANSPORTER A-RELATED"/>
    <property type="match status" value="1"/>
</dbReference>
<dbReference type="Proteomes" id="UP001216189">
    <property type="component" value="Unassembled WGS sequence"/>
</dbReference>
<dbReference type="RefSeq" id="WP_274721961.1">
    <property type="nucleotide sequence ID" value="NZ_JARBFT010000003.1"/>
</dbReference>
<evidence type="ECO:0000256" key="5">
    <source>
        <dbReference type="ARBA" id="ARBA00022597"/>
    </source>
</evidence>
<dbReference type="PANTHER" id="PTHR23535">
    <property type="entry name" value="SUGAR EFFLUX TRANSPORTER A-RELATED"/>
    <property type="match status" value="1"/>
</dbReference>
<dbReference type="EMBL" id="JARBFT010000003">
    <property type="protein sequence ID" value="MDE1514263.1"/>
    <property type="molecule type" value="Genomic_DNA"/>
</dbReference>
<keyword evidence="8 9" id="KW-0472">Membrane</keyword>
<keyword evidence="5" id="KW-0762">Sugar transport</keyword>
<feature type="transmembrane region" description="Helical" evidence="9">
    <location>
        <begin position="45"/>
        <end position="62"/>
    </location>
</feature>
<comment type="similarity">
    <text evidence="2">Belongs to the major facilitator superfamily. Set transporter family.</text>
</comment>
<dbReference type="InterPro" id="IPR011701">
    <property type="entry name" value="MFS"/>
</dbReference>
<accession>A0ABT5UYH4</accession>
<evidence type="ECO:0000256" key="1">
    <source>
        <dbReference type="ARBA" id="ARBA00004651"/>
    </source>
</evidence>
<keyword evidence="4" id="KW-1003">Cell membrane</keyword>
<keyword evidence="7 9" id="KW-1133">Transmembrane helix</keyword>
<dbReference type="InterPro" id="IPR020846">
    <property type="entry name" value="MFS_dom"/>
</dbReference>
<evidence type="ECO:0000256" key="2">
    <source>
        <dbReference type="ARBA" id="ARBA00006523"/>
    </source>
</evidence>
<comment type="subcellular location">
    <subcellularLocation>
        <location evidence="1">Cell membrane</location>
        <topology evidence="1">Multi-pass membrane protein</topology>
    </subcellularLocation>
</comment>
<comment type="caution">
    <text evidence="11">The sequence shown here is derived from an EMBL/GenBank/DDBJ whole genome shotgun (WGS) entry which is preliminary data.</text>
</comment>
<keyword evidence="3" id="KW-0813">Transport</keyword>
<feature type="transmembrane region" description="Helical" evidence="9">
    <location>
        <begin position="212"/>
        <end position="232"/>
    </location>
</feature>
<feature type="transmembrane region" description="Helical" evidence="9">
    <location>
        <begin position="132"/>
        <end position="154"/>
    </location>
</feature>
<feature type="transmembrane region" description="Helical" evidence="9">
    <location>
        <begin position="365"/>
        <end position="386"/>
    </location>
</feature>
<dbReference type="PROSITE" id="PS50850">
    <property type="entry name" value="MFS"/>
    <property type="match status" value="1"/>
</dbReference>